<dbReference type="GO" id="GO:0003677">
    <property type="term" value="F:DNA binding"/>
    <property type="evidence" value="ECO:0007669"/>
    <property type="project" value="UniProtKB-UniRule"/>
</dbReference>
<dbReference type="PRINTS" id="PR00028">
    <property type="entry name" value="POUDOMAIN"/>
</dbReference>
<keyword evidence="3" id="KW-0805">Transcription regulation</keyword>
<dbReference type="PROSITE" id="PS00035">
    <property type="entry name" value="POU_1"/>
    <property type="match status" value="1"/>
</dbReference>
<evidence type="ECO:0000259" key="14">
    <source>
        <dbReference type="PROSITE" id="PS51179"/>
    </source>
</evidence>
<dbReference type="PROSITE" id="PS00465">
    <property type="entry name" value="POU_2"/>
    <property type="match status" value="1"/>
</dbReference>
<keyword evidence="5 9" id="KW-0371">Homeobox</keyword>
<dbReference type="InterPro" id="IPR010982">
    <property type="entry name" value="Lambda_DNA-bd_dom_sf"/>
</dbReference>
<dbReference type="GO" id="GO:0005634">
    <property type="term" value="C:nucleus"/>
    <property type="evidence" value="ECO:0007669"/>
    <property type="project" value="UniProtKB-SubCell"/>
</dbReference>
<dbReference type="SMART" id="SM00389">
    <property type="entry name" value="HOX"/>
    <property type="match status" value="1"/>
</dbReference>
<dbReference type="GO" id="GO:0003700">
    <property type="term" value="F:DNA-binding transcription factor activity"/>
    <property type="evidence" value="ECO:0007669"/>
    <property type="project" value="UniProtKB-ARBA"/>
</dbReference>
<evidence type="ECO:0000256" key="10">
    <source>
        <dbReference type="RuleBase" id="RU000682"/>
    </source>
</evidence>
<dbReference type="AlphaFoldDB" id="A0ABD3X2T8"/>
<protein>
    <recommendedName>
        <fullName evidence="11">POU domain protein</fullName>
    </recommendedName>
</protein>
<dbReference type="SUPFAM" id="SSF46689">
    <property type="entry name" value="Homeodomain-like"/>
    <property type="match status" value="1"/>
</dbReference>
<comment type="caution">
    <text evidence="15">The sequence shown here is derived from an EMBL/GenBank/DDBJ whole genome shotgun (WGS) entry which is preliminary data.</text>
</comment>
<proteinExistence type="inferred from homology"/>
<dbReference type="InterPro" id="IPR013847">
    <property type="entry name" value="POU"/>
</dbReference>
<dbReference type="Gene3D" id="1.10.260.40">
    <property type="entry name" value="lambda repressor-like DNA-binding domains"/>
    <property type="match status" value="1"/>
</dbReference>
<dbReference type="SUPFAM" id="SSF47413">
    <property type="entry name" value="lambda repressor-like DNA-binding domains"/>
    <property type="match status" value="1"/>
</dbReference>
<evidence type="ECO:0000313" key="16">
    <source>
        <dbReference type="Proteomes" id="UP001634394"/>
    </source>
</evidence>
<organism evidence="15 16">
    <name type="scientific">Sinanodonta woodiana</name>
    <name type="common">Chinese pond mussel</name>
    <name type="synonym">Anodonta woodiana</name>
    <dbReference type="NCBI Taxonomy" id="1069815"/>
    <lineage>
        <taxon>Eukaryota</taxon>
        <taxon>Metazoa</taxon>
        <taxon>Spiralia</taxon>
        <taxon>Lophotrochozoa</taxon>
        <taxon>Mollusca</taxon>
        <taxon>Bivalvia</taxon>
        <taxon>Autobranchia</taxon>
        <taxon>Heteroconchia</taxon>
        <taxon>Palaeoheterodonta</taxon>
        <taxon>Unionida</taxon>
        <taxon>Unionoidea</taxon>
        <taxon>Unionidae</taxon>
        <taxon>Unioninae</taxon>
        <taxon>Sinanodonta</taxon>
    </lineage>
</organism>
<evidence type="ECO:0000256" key="4">
    <source>
        <dbReference type="ARBA" id="ARBA00023125"/>
    </source>
</evidence>
<evidence type="ECO:0000256" key="6">
    <source>
        <dbReference type="ARBA" id="ARBA00023163"/>
    </source>
</evidence>
<evidence type="ECO:0000256" key="3">
    <source>
        <dbReference type="ARBA" id="ARBA00023015"/>
    </source>
</evidence>
<evidence type="ECO:0000259" key="13">
    <source>
        <dbReference type="PROSITE" id="PS50071"/>
    </source>
</evidence>
<name>A0ABD3X2T8_SINWO</name>
<evidence type="ECO:0000256" key="7">
    <source>
        <dbReference type="ARBA" id="ARBA00023242"/>
    </source>
</evidence>
<feature type="domain" description="Homeobox" evidence="13">
    <location>
        <begin position="270"/>
        <end position="330"/>
    </location>
</feature>
<dbReference type="InterPro" id="IPR001356">
    <property type="entry name" value="HD"/>
</dbReference>
<reference evidence="15 16" key="1">
    <citation type="submission" date="2024-11" db="EMBL/GenBank/DDBJ databases">
        <title>Chromosome-level genome assembly of the freshwater bivalve Anodonta woodiana.</title>
        <authorList>
            <person name="Chen X."/>
        </authorList>
    </citation>
    <scope>NUCLEOTIDE SEQUENCE [LARGE SCALE GENOMIC DNA]</scope>
    <source>
        <strain evidence="15">MN2024</strain>
        <tissue evidence="15">Gills</tissue>
    </source>
</reference>
<dbReference type="Gene3D" id="1.10.10.60">
    <property type="entry name" value="Homeodomain-like"/>
    <property type="match status" value="1"/>
</dbReference>
<dbReference type="Pfam" id="PF00157">
    <property type="entry name" value="Pou"/>
    <property type="match status" value="1"/>
</dbReference>
<dbReference type="GO" id="GO:0048666">
    <property type="term" value="P:neuron development"/>
    <property type="evidence" value="ECO:0007669"/>
    <property type="project" value="UniProtKB-ARBA"/>
</dbReference>
<dbReference type="PROSITE" id="PS50071">
    <property type="entry name" value="HOMEOBOX_2"/>
    <property type="match status" value="1"/>
</dbReference>
<comment type="similarity">
    <text evidence="8">Belongs to the POU transcription factor family. Class-4 subfamily.</text>
</comment>
<accession>A0ABD3X2T8</accession>
<dbReference type="InterPro" id="IPR009057">
    <property type="entry name" value="Homeodomain-like_sf"/>
</dbReference>
<dbReference type="InterPro" id="IPR017970">
    <property type="entry name" value="Homeobox_CS"/>
</dbReference>
<evidence type="ECO:0000256" key="9">
    <source>
        <dbReference type="PROSITE-ProRule" id="PRU00108"/>
    </source>
</evidence>
<dbReference type="FunFam" id="1.10.260.40:FF:000007">
    <property type="entry name" value="POU domain protein"/>
    <property type="match status" value="1"/>
</dbReference>
<evidence type="ECO:0000313" key="15">
    <source>
        <dbReference type="EMBL" id="KAL3879160.1"/>
    </source>
</evidence>
<evidence type="ECO:0000256" key="12">
    <source>
        <dbReference type="SAM" id="MobiDB-lite"/>
    </source>
</evidence>
<keyword evidence="2" id="KW-0716">Sensory transduction</keyword>
<keyword evidence="4 9" id="KW-0238">DNA-binding</keyword>
<keyword evidence="6 11" id="KW-0804">Transcription</keyword>
<dbReference type="CDD" id="cd00086">
    <property type="entry name" value="homeodomain"/>
    <property type="match status" value="1"/>
</dbReference>
<dbReference type="Proteomes" id="UP001634394">
    <property type="component" value="Unassembled WGS sequence"/>
</dbReference>
<dbReference type="SMART" id="SM00352">
    <property type="entry name" value="POU"/>
    <property type="match status" value="1"/>
</dbReference>
<dbReference type="PANTHER" id="PTHR11636">
    <property type="entry name" value="POU DOMAIN"/>
    <property type="match status" value="1"/>
</dbReference>
<evidence type="ECO:0000256" key="1">
    <source>
        <dbReference type="ARBA" id="ARBA00004123"/>
    </source>
</evidence>
<dbReference type="FunFam" id="1.10.10.60:FF:000230">
    <property type="entry name" value="POU domain protein"/>
    <property type="match status" value="1"/>
</dbReference>
<dbReference type="EMBL" id="JBJQND010000004">
    <property type="protein sequence ID" value="KAL3879160.1"/>
    <property type="molecule type" value="Genomic_DNA"/>
</dbReference>
<keyword evidence="7 9" id="KW-0539">Nucleus</keyword>
<feature type="region of interest" description="Disordered" evidence="12">
    <location>
        <begin position="259"/>
        <end position="279"/>
    </location>
</feature>
<keyword evidence="16" id="KW-1185">Reference proteome</keyword>
<gene>
    <name evidence="15" type="ORF">ACJMK2_031469</name>
</gene>
<evidence type="ECO:0000256" key="8">
    <source>
        <dbReference type="ARBA" id="ARBA00061143"/>
    </source>
</evidence>
<sequence>MNCKQAVGVGVGISPHPPLNPGHTMGRYSPPYRSPDRMRCMTTSSGNFFGGLDDGLLARAEALAAVDISKSSTQHMMKHDGLYGHTATDLGGNNSRPHMPIHSHGPFGPSDSMLDQLSANTGMQLPMMGDHHNNVTTTHHNHHQMYPPMYSHPNPMNNHHNFSPHHQIVHHSMHDNDCDPRELEAFAERFKQRRIKLGVTQADVGTALANLKLPGVGSLSQSTICRFESLTLSHNNMIALKPILQAWLEDAEKAAREKKEAEQNGLIPLSDKKRKRTSIAAPEKRSLEAYFAVQPRPSGEKIAQIAEKLDLKKNVVRVWFCNQRQKQKRLKFSAVTAH</sequence>
<feature type="DNA-binding region" description="Homeobox" evidence="9">
    <location>
        <begin position="272"/>
        <end position="331"/>
    </location>
</feature>
<dbReference type="PROSITE" id="PS51179">
    <property type="entry name" value="POU_3"/>
    <property type="match status" value="1"/>
</dbReference>
<dbReference type="PANTHER" id="PTHR11636:SF70">
    <property type="entry name" value="INHIBITORY POU PROTEIN"/>
    <property type="match status" value="1"/>
</dbReference>
<evidence type="ECO:0000256" key="5">
    <source>
        <dbReference type="ARBA" id="ARBA00023155"/>
    </source>
</evidence>
<comment type="subcellular location">
    <subcellularLocation>
        <location evidence="1 9 10">Nucleus</location>
    </subcellularLocation>
</comment>
<dbReference type="Pfam" id="PF00046">
    <property type="entry name" value="Homeodomain"/>
    <property type="match status" value="1"/>
</dbReference>
<dbReference type="InterPro" id="IPR050255">
    <property type="entry name" value="POU_domain_TF"/>
</dbReference>
<dbReference type="InterPro" id="IPR000327">
    <property type="entry name" value="POU_dom"/>
</dbReference>
<evidence type="ECO:0000256" key="2">
    <source>
        <dbReference type="ARBA" id="ARBA00022606"/>
    </source>
</evidence>
<evidence type="ECO:0000256" key="11">
    <source>
        <dbReference type="RuleBase" id="RU361194"/>
    </source>
</evidence>
<dbReference type="GO" id="GO:0045944">
    <property type="term" value="P:positive regulation of transcription by RNA polymerase II"/>
    <property type="evidence" value="ECO:0007669"/>
    <property type="project" value="UniProtKB-ARBA"/>
</dbReference>
<dbReference type="PROSITE" id="PS00027">
    <property type="entry name" value="HOMEOBOX_1"/>
    <property type="match status" value="1"/>
</dbReference>
<feature type="domain" description="POU-specific" evidence="14">
    <location>
        <begin position="175"/>
        <end position="252"/>
    </location>
</feature>